<dbReference type="CDD" id="cd07034">
    <property type="entry name" value="TPP_PYR_PFOR_IOR-alpha_like"/>
    <property type="match status" value="1"/>
</dbReference>
<dbReference type="GO" id="GO:0016903">
    <property type="term" value="F:oxidoreductase activity, acting on the aldehyde or oxo group of donors"/>
    <property type="evidence" value="ECO:0007669"/>
    <property type="project" value="InterPro"/>
</dbReference>
<feature type="domain" description="Pyruvate:ferredoxin oxidoreductase core" evidence="5">
    <location>
        <begin position="565"/>
        <end position="666"/>
    </location>
</feature>
<evidence type="ECO:0008006" key="8">
    <source>
        <dbReference type="Google" id="ProtNLM"/>
    </source>
</evidence>
<dbReference type="InterPro" id="IPR033412">
    <property type="entry name" value="PFOR_II"/>
</dbReference>
<dbReference type="Pfam" id="PF01558">
    <property type="entry name" value="POR"/>
    <property type="match status" value="1"/>
</dbReference>
<feature type="domain" description="Pyruvate/ketoisovalerate oxidoreductase catalytic" evidence="3">
    <location>
        <begin position="74"/>
        <end position="251"/>
    </location>
</feature>
<dbReference type="SUPFAM" id="SSF53323">
    <property type="entry name" value="Pyruvate-ferredoxin oxidoreductase, PFOR, domain III"/>
    <property type="match status" value="1"/>
</dbReference>
<evidence type="ECO:0000313" key="7">
    <source>
        <dbReference type="Proteomes" id="UP000178724"/>
    </source>
</evidence>
<name>A0A1F4Q148_UNCSA</name>
<dbReference type="PANTHER" id="PTHR32154:SF0">
    <property type="entry name" value="PYRUVATE-FLAVODOXIN OXIDOREDUCTASE-RELATED"/>
    <property type="match status" value="1"/>
</dbReference>
<reference evidence="6 7" key="1">
    <citation type="journal article" date="2016" name="Nat. Commun.">
        <title>Thousands of microbial genomes shed light on interconnected biogeochemical processes in an aquifer system.</title>
        <authorList>
            <person name="Anantharaman K."/>
            <person name="Brown C.T."/>
            <person name="Hug L.A."/>
            <person name="Sharon I."/>
            <person name="Castelle C.J."/>
            <person name="Probst A.J."/>
            <person name="Thomas B.C."/>
            <person name="Singh A."/>
            <person name="Wilkins M.J."/>
            <person name="Karaoz U."/>
            <person name="Brodie E.L."/>
            <person name="Williams K.H."/>
            <person name="Hubbard S.S."/>
            <person name="Banfield J.F."/>
        </authorList>
    </citation>
    <scope>NUCLEOTIDE SEQUENCE [LARGE SCALE GENOMIC DNA]</scope>
</reference>
<dbReference type="Proteomes" id="UP000178724">
    <property type="component" value="Unassembled WGS sequence"/>
</dbReference>
<gene>
    <name evidence="6" type="ORF">A2625_06110</name>
</gene>
<dbReference type="Pfam" id="PF01855">
    <property type="entry name" value="POR_N"/>
    <property type="match status" value="1"/>
</dbReference>
<dbReference type="AlphaFoldDB" id="A0A1F4Q148"/>
<dbReference type="InterPro" id="IPR029061">
    <property type="entry name" value="THDP-binding"/>
</dbReference>
<evidence type="ECO:0000256" key="2">
    <source>
        <dbReference type="ARBA" id="ARBA00023002"/>
    </source>
</evidence>
<evidence type="ECO:0000256" key="1">
    <source>
        <dbReference type="ARBA" id="ARBA00009032"/>
    </source>
</evidence>
<dbReference type="Gene3D" id="3.40.50.920">
    <property type="match status" value="1"/>
</dbReference>
<evidence type="ECO:0000259" key="3">
    <source>
        <dbReference type="Pfam" id="PF01558"/>
    </source>
</evidence>
<dbReference type="PANTHER" id="PTHR32154">
    <property type="entry name" value="PYRUVATE-FLAVODOXIN OXIDOREDUCTASE-RELATED"/>
    <property type="match status" value="1"/>
</dbReference>
<sequence>MDAARVEGVLSQVIEVSLRPGDYPIETLLDLTSRGLVIRDALNELYRTHLPFIVQDIVPGIEARQLKVLLEGGAGSGVVSAVQDIVTAFCSAGYYGRAFPLFDPSKKGAPVEGYGIVSREPILSHAPFETPDMVLLFDPKLFPRLRNQLGRYANADPRGMVILVNTPMTPEEFRAAAGFDDPFLLHTLSAAAILKGKRIPPNYAMIGGMLGILGREAVDPAAFAEVVRVSLTEKFGGGENVEANLRALEEAQGRIMGESPHPYARGLSALGKVSAPAVPEGQVILCEDGNRAIARAIAMVLNLFPSVVAAYPITPQTQIVEWLAKMIADGILSAEGVTPESEHGAGAAVMGAARDRVLAFTATSSQGLALMSENLHSLAGMRMGNVVLSNVVRSLNSPLDVENDHGDLYKVLLDAGFIIMMSRDVQQAADFHLMSYLIGMYAEYRKKNGQLEMIPDKSVMLPTVVASEGFEVSHAPERYVALTDAVVKRFYDDSFFSYVKTFVDTPNLSITGALQLSNSRQDTDYQRHLAMQVAYRVLKEIFARFERYTGRKYDFISSYNVQESDVVFVVAGAANGTFEEVAREFKRHGINVGVAHPNVIRPFPAEEWAQLLKGKKVIVYDRDDAYGAVGGRLYTELAGVVNEHKLAETGTDLFSRIYGLGGRTPSLPFVRDEMHQALASLDGTRELSRSKQYSGVKI</sequence>
<dbReference type="Gene3D" id="3.40.50.970">
    <property type="match status" value="2"/>
</dbReference>
<dbReference type="SUPFAM" id="SSF52518">
    <property type="entry name" value="Thiamin diphosphate-binding fold (THDP-binding)"/>
    <property type="match status" value="1"/>
</dbReference>
<dbReference type="InterPro" id="IPR050722">
    <property type="entry name" value="Pyruvate:ferred/Flavod_OxRd"/>
</dbReference>
<dbReference type="Gene3D" id="3.40.920.10">
    <property type="entry name" value="Pyruvate-ferredoxin oxidoreductase, PFOR, domain III"/>
    <property type="match status" value="1"/>
</dbReference>
<dbReference type="Pfam" id="PF17147">
    <property type="entry name" value="PFOR_II"/>
    <property type="match status" value="1"/>
</dbReference>
<comment type="caution">
    <text evidence="6">The sequence shown here is derived from an EMBL/GenBank/DDBJ whole genome shotgun (WGS) entry which is preliminary data.</text>
</comment>
<evidence type="ECO:0000259" key="4">
    <source>
        <dbReference type="Pfam" id="PF01855"/>
    </source>
</evidence>
<evidence type="ECO:0000313" key="6">
    <source>
        <dbReference type="EMBL" id="OGB89685.1"/>
    </source>
</evidence>
<dbReference type="InterPro" id="IPR019752">
    <property type="entry name" value="Pyrv/ketoisovalerate_OxRed_cat"/>
</dbReference>
<proteinExistence type="inferred from homology"/>
<comment type="similarity">
    <text evidence="1">Belongs to the pyruvate:ferredoxin/flavodoxin oxidoreductase family.</text>
</comment>
<dbReference type="SUPFAM" id="SSF52922">
    <property type="entry name" value="TK C-terminal domain-like"/>
    <property type="match status" value="1"/>
</dbReference>
<dbReference type="InterPro" id="IPR002880">
    <property type="entry name" value="Pyrv_Fd/Flavodoxin_OxRdtase_N"/>
</dbReference>
<protein>
    <recommendedName>
        <fullName evidence="8">Pyruvate ferredoxin oxidoreductase</fullName>
    </recommendedName>
</protein>
<dbReference type="GO" id="GO:0006979">
    <property type="term" value="P:response to oxidative stress"/>
    <property type="evidence" value="ECO:0007669"/>
    <property type="project" value="TreeGrafter"/>
</dbReference>
<dbReference type="EMBL" id="METM01000021">
    <property type="protein sequence ID" value="OGB89685.1"/>
    <property type="molecule type" value="Genomic_DNA"/>
</dbReference>
<keyword evidence="2" id="KW-0560">Oxidoreductase</keyword>
<dbReference type="InterPro" id="IPR002869">
    <property type="entry name" value="Pyrv_flavodox_OxRed_cen"/>
</dbReference>
<dbReference type="InterPro" id="IPR009014">
    <property type="entry name" value="Transketo_C/PFOR_II"/>
</dbReference>
<feature type="domain" description="Pyruvate flavodoxin/ferredoxin oxidoreductase pyrimidine binding" evidence="4">
    <location>
        <begin position="305"/>
        <end position="539"/>
    </location>
</feature>
<evidence type="ECO:0000259" key="5">
    <source>
        <dbReference type="Pfam" id="PF17147"/>
    </source>
</evidence>
<organism evidence="6 7">
    <name type="scientific">candidate division WOR-1 bacterium RIFCSPHIGHO2_01_FULL_53_15</name>
    <dbReference type="NCBI Taxonomy" id="1802564"/>
    <lineage>
        <taxon>Bacteria</taxon>
        <taxon>Bacillati</taxon>
        <taxon>Saganbacteria</taxon>
    </lineage>
</organism>
<accession>A0A1F4Q148</accession>